<keyword evidence="1" id="KW-0472">Membrane</keyword>
<dbReference type="AlphaFoldDB" id="A0A8T1CS43"/>
<name>A0A8T1CS43_9STRA</name>
<keyword evidence="1" id="KW-1133">Transmembrane helix</keyword>
<dbReference type="Proteomes" id="UP000736787">
    <property type="component" value="Unassembled WGS sequence"/>
</dbReference>
<evidence type="ECO:0000313" key="4">
    <source>
        <dbReference type="EMBL" id="KAG2926901.1"/>
    </source>
</evidence>
<accession>A0A8T1CS43</accession>
<comment type="caution">
    <text evidence="4">The sequence shown here is derived from an EMBL/GenBank/DDBJ whole genome shotgun (WGS) entry which is preliminary data.</text>
</comment>
<feature type="transmembrane region" description="Helical" evidence="1">
    <location>
        <begin position="43"/>
        <end position="65"/>
    </location>
</feature>
<protein>
    <submittedName>
        <fullName evidence="4">Uncharacterized protein</fullName>
    </submittedName>
</protein>
<sequence>MVTTKTLHTQATLRERGTDIHSGVSSRGELPKFNHSPEIADSLFLFLVFTYDWIASSISIVASVVV</sequence>
<keyword evidence="1" id="KW-0812">Transmembrane</keyword>
<dbReference type="EMBL" id="RCMK01000469">
    <property type="protein sequence ID" value="KAG2926901.1"/>
    <property type="molecule type" value="Genomic_DNA"/>
</dbReference>
<dbReference type="Proteomes" id="UP000735874">
    <property type="component" value="Unassembled WGS sequence"/>
</dbReference>
<dbReference type="EMBL" id="RCMG01000004">
    <property type="protein sequence ID" value="KAG2869188.1"/>
    <property type="molecule type" value="Genomic_DNA"/>
</dbReference>
<dbReference type="Proteomes" id="UP000774804">
    <property type="component" value="Unassembled WGS sequence"/>
</dbReference>
<organism evidence="4 5">
    <name type="scientific">Phytophthora cactorum</name>
    <dbReference type="NCBI Taxonomy" id="29920"/>
    <lineage>
        <taxon>Eukaryota</taxon>
        <taxon>Sar</taxon>
        <taxon>Stramenopiles</taxon>
        <taxon>Oomycota</taxon>
        <taxon>Peronosporomycetes</taxon>
        <taxon>Peronosporales</taxon>
        <taxon>Peronosporaceae</taxon>
        <taxon>Phytophthora</taxon>
    </lineage>
</organism>
<reference evidence="4" key="1">
    <citation type="submission" date="2018-10" db="EMBL/GenBank/DDBJ databases">
        <title>Effector identification in a new, highly contiguous assembly of the strawberry crown rot pathogen Phytophthora cactorum.</title>
        <authorList>
            <person name="Armitage A.D."/>
            <person name="Nellist C.F."/>
            <person name="Bates H."/>
            <person name="Vickerstaff R.J."/>
            <person name="Harrison R.J."/>
        </authorList>
    </citation>
    <scope>NUCLEOTIDE SEQUENCE</scope>
    <source>
        <strain evidence="2">15-7</strain>
        <strain evidence="3">4032</strain>
        <strain evidence="4">4040</strain>
    </source>
</reference>
<gene>
    <name evidence="2" type="ORF">PC113_g370</name>
    <name evidence="3" type="ORF">PC115_g21558</name>
    <name evidence="4" type="ORF">PC117_g14716</name>
</gene>
<proteinExistence type="predicted"/>
<dbReference type="EMBL" id="RCMI01001556">
    <property type="protein sequence ID" value="KAG2883643.1"/>
    <property type="molecule type" value="Genomic_DNA"/>
</dbReference>
<evidence type="ECO:0000313" key="3">
    <source>
        <dbReference type="EMBL" id="KAG2883643.1"/>
    </source>
</evidence>
<evidence type="ECO:0000313" key="2">
    <source>
        <dbReference type="EMBL" id="KAG2869188.1"/>
    </source>
</evidence>
<evidence type="ECO:0000313" key="5">
    <source>
        <dbReference type="Proteomes" id="UP000736787"/>
    </source>
</evidence>
<evidence type="ECO:0000256" key="1">
    <source>
        <dbReference type="SAM" id="Phobius"/>
    </source>
</evidence>